<dbReference type="STRING" id="1977882.B9T28_03420"/>
<evidence type="ECO:0000313" key="2">
    <source>
        <dbReference type="Proteomes" id="UP000242765"/>
    </source>
</evidence>
<dbReference type="AlphaFoldDB" id="A0A1Y3CP95"/>
<name>A0A1Y3CP95_9GAMM</name>
<keyword evidence="2" id="KW-1185">Reference proteome</keyword>
<reference evidence="1 2" key="1">
    <citation type="submission" date="2017-04" db="EMBL/GenBank/DDBJ databases">
        <title>High diversity of culturable Acinetobacter species in natural soil and water ecosystems.</title>
        <authorList>
            <person name="Nemec A."/>
            <person name="Radolfova-Krizova L."/>
        </authorList>
    </citation>
    <scope>NUCLEOTIDE SEQUENCE [LARGE SCALE GENOMIC DNA]</scope>
    <source>
        <strain evidence="1 2">ANC 4999</strain>
    </source>
</reference>
<dbReference type="EMBL" id="NEGB01000001">
    <property type="protein sequence ID" value="OTG67674.1"/>
    <property type="molecule type" value="Genomic_DNA"/>
</dbReference>
<accession>A0A1Y3CP95</accession>
<proteinExistence type="predicted"/>
<gene>
    <name evidence="1" type="ORF">B9T28_03420</name>
</gene>
<comment type="caution">
    <text evidence="1">The sequence shown here is derived from an EMBL/GenBank/DDBJ whole genome shotgun (WGS) entry which is preliminary data.</text>
</comment>
<sequence length="119" mass="14023">MIKQLKRVELPEDLCWWFHPDFNSIDPMLDNNEERGYTPEEWEQLQVNGNIDISIDTSVDLEEIDSNANGEWKGYTPTPPIPEHFLIASFDTERWDYAVLWWAKERLPVSVQQSLKEVS</sequence>
<organism evidence="1 2">
    <name type="scientific">Acinetobacter silvestris</name>
    <dbReference type="NCBI Taxonomy" id="1977882"/>
    <lineage>
        <taxon>Bacteria</taxon>
        <taxon>Pseudomonadati</taxon>
        <taxon>Pseudomonadota</taxon>
        <taxon>Gammaproteobacteria</taxon>
        <taxon>Moraxellales</taxon>
        <taxon>Moraxellaceae</taxon>
        <taxon>Acinetobacter</taxon>
    </lineage>
</organism>
<evidence type="ECO:0000313" key="1">
    <source>
        <dbReference type="EMBL" id="OTG67674.1"/>
    </source>
</evidence>
<protein>
    <submittedName>
        <fullName evidence="1">Uncharacterized protein</fullName>
    </submittedName>
</protein>
<dbReference type="Proteomes" id="UP000242765">
    <property type="component" value="Unassembled WGS sequence"/>
</dbReference>